<dbReference type="AlphaFoldDB" id="A0A975H5L7"/>
<protein>
    <submittedName>
        <fullName evidence="1">Uncharacterized protein</fullName>
    </submittedName>
</protein>
<proteinExistence type="predicted"/>
<name>A0A975H5L7_9FLAO</name>
<accession>A0A975H5L7</accession>
<organism evidence="1 2">
    <name type="scientific">Polaribacter cellanae</name>
    <dbReference type="NCBI Taxonomy" id="2818493"/>
    <lineage>
        <taxon>Bacteria</taxon>
        <taxon>Pseudomonadati</taxon>
        <taxon>Bacteroidota</taxon>
        <taxon>Flavobacteriia</taxon>
        <taxon>Flavobacteriales</taxon>
        <taxon>Flavobacteriaceae</taxon>
    </lineage>
</organism>
<keyword evidence="2" id="KW-1185">Reference proteome</keyword>
<reference evidence="1 2" key="1">
    <citation type="submission" date="2021-03" db="EMBL/GenBank/DDBJ databases">
        <title>Complete genome of Polaribacter_sp.SM13.</title>
        <authorList>
            <person name="Jeong S.W."/>
            <person name="Bae J.W."/>
        </authorList>
    </citation>
    <scope>NUCLEOTIDE SEQUENCE [LARGE SCALE GENOMIC DNA]</scope>
    <source>
        <strain evidence="1 2">SM13</strain>
    </source>
</reference>
<dbReference type="KEGG" id="pcea:J3359_09130"/>
<sequence>MQTKEEFYEAIKNEDIRLRKLKESNPYLLEEIIYHMDINFPDWLTNQGVGKLAGFFIWTIFEEINKLKIITVDENFKKRIGSTYIFLKSINKQVFEYELLNKFNNDFEEQMNKCRYLPTETFEKLCDEAFQFYLDFFQKQTTFEFKNKLFQRKT</sequence>
<gene>
    <name evidence="1" type="ORF">J3359_09130</name>
</gene>
<evidence type="ECO:0000313" key="2">
    <source>
        <dbReference type="Proteomes" id="UP000663920"/>
    </source>
</evidence>
<dbReference type="Proteomes" id="UP000663920">
    <property type="component" value="Chromosome"/>
</dbReference>
<dbReference type="RefSeq" id="WP_208076618.1">
    <property type="nucleotide sequence ID" value="NZ_CP071869.1"/>
</dbReference>
<dbReference type="EMBL" id="CP071869">
    <property type="protein sequence ID" value="QTE21014.1"/>
    <property type="molecule type" value="Genomic_DNA"/>
</dbReference>
<evidence type="ECO:0000313" key="1">
    <source>
        <dbReference type="EMBL" id="QTE21014.1"/>
    </source>
</evidence>